<dbReference type="Gene3D" id="3.20.20.70">
    <property type="entry name" value="Aldolase class I"/>
    <property type="match status" value="1"/>
</dbReference>
<dbReference type="NCBIfam" id="TIGR04100">
    <property type="entry name" value="rSAM_pair_X"/>
    <property type="match status" value="1"/>
</dbReference>
<dbReference type="SFLD" id="SFLDS00029">
    <property type="entry name" value="Radical_SAM"/>
    <property type="match status" value="1"/>
</dbReference>
<dbReference type="AlphaFoldDB" id="A0A9D2WN02"/>
<proteinExistence type="predicted"/>
<evidence type="ECO:0000313" key="6">
    <source>
        <dbReference type="EMBL" id="KAF1084184.1"/>
    </source>
</evidence>
<sequence>MSMTITYEIGDSLYLNITNRCSNNCSFCVRSKADGVGNASNLWLDREPTVDEIIQAIQECDLSRYQELVFCGYGEPMMRALDIVEICKKIKSSNNIPIRINTNGQANLIFEQDITPLLEGWVDTVSISMNASNKASYQAFCHSMYGDAAFDAMLEFAIKCKKHVPKVILTVVDVISPKDIQTCRAIANEIGVDFRVRYYLV</sequence>
<keyword evidence="2" id="KW-0479">Metal-binding</keyword>
<keyword evidence="7" id="KW-1185">Reference proteome</keyword>
<dbReference type="InterPro" id="IPR007197">
    <property type="entry name" value="rSAM"/>
</dbReference>
<gene>
    <name evidence="6" type="ORF">SPSYN_02588</name>
</gene>
<dbReference type="Proteomes" id="UP000798488">
    <property type="component" value="Unassembled WGS sequence"/>
</dbReference>
<dbReference type="OrthoDB" id="6258756at2"/>
<dbReference type="SUPFAM" id="SSF102114">
    <property type="entry name" value="Radical SAM enzymes"/>
    <property type="match status" value="1"/>
</dbReference>
<evidence type="ECO:0000256" key="4">
    <source>
        <dbReference type="ARBA" id="ARBA00023014"/>
    </source>
</evidence>
<keyword evidence="1" id="KW-0949">S-adenosyl-L-methionine</keyword>
<comment type="caution">
    <text evidence="6">The sequence shown here is derived from an EMBL/GenBank/DDBJ whole genome shotgun (WGS) entry which is preliminary data.</text>
</comment>
<dbReference type="GO" id="GO:0003824">
    <property type="term" value="F:catalytic activity"/>
    <property type="evidence" value="ECO:0007669"/>
    <property type="project" value="InterPro"/>
</dbReference>
<evidence type="ECO:0000259" key="5">
    <source>
        <dbReference type="PROSITE" id="PS51918"/>
    </source>
</evidence>
<dbReference type="InterPro" id="IPR013785">
    <property type="entry name" value="Aldolase_TIM"/>
</dbReference>
<evidence type="ECO:0000256" key="3">
    <source>
        <dbReference type="ARBA" id="ARBA00023004"/>
    </source>
</evidence>
<dbReference type="RefSeq" id="WP_161822877.1">
    <property type="nucleotide sequence ID" value="NZ_LSRS01000006.1"/>
</dbReference>
<name>A0A9D2WN02_9FIRM</name>
<dbReference type="GO" id="GO:0046872">
    <property type="term" value="F:metal ion binding"/>
    <property type="evidence" value="ECO:0007669"/>
    <property type="project" value="UniProtKB-KW"/>
</dbReference>
<dbReference type="PANTHER" id="PTHR11228:SF7">
    <property type="entry name" value="PQQA PEPTIDE CYCLASE"/>
    <property type="match status" value="1"/>
</dbReference>
<dbReference type="InterPro" id="IPR058240">
    <property type="entry name" value="rSAM_sf"/>
</dbReference>
<dbReference type="GO" id="GO:0051536">
    <property type="term" value="F:iron-sulfur cluster binding"/>
    <property type="evidence" value="ECO:0007669"/>
    <property type="project" value="UniProtKB-KW"/>
</dbReference>
<dbReference type="InterPro" id="IPR023822">
    <property type="entry name" value="rSAM_TatD-assoc_bac"/>
</dbReference>
<evidence type="ECO:0000313" key="7">
    <source>
        <dbReference type="Proteomes" id="UP000798488"/>
    </source>
</evidence>
<dbReference type="PANTHER" id="PTHR11228">
    <property type="entry name" value="RADICAL SAM DOMAIN PROTEIN"/>
    <property type="match status" value="1"/>
</dbReference>
<dbReference type="CDD" id="cd01335">
    <property type="entry name" value="Radical_SAM"/>
    <property type="match status" value="1"/>
</dbReference>
<dbReference type="InterPro" id="IPR023821">
    <property type="entry name" value="rSAM_TatD-assoc"/>
</dbReference>
<keyword evidence="3" id="KW-0408">Iron</keyword>
<evidence type="ECO:0000256" key="2">
    <source>
        <dbReference type="ARBA" id="ARBA00022723"/>
    </source>
</evidence>
<dbReference type="Pfam" id="PF04055">
    <property type="entry name" value="Radical_SAM"/>
    <property type="match status" value="1"/>
</dbReference>
<dbReference type="PROSITE" id="PS51918">
    <property type="entry name" value="RADICAL_SAM"/>
    <property type="match status" value="1"/>
</dbReference>
<dbReference type="InterPro" id="IPR050377">
    <property type="entry name" value="Radical_SAM_PqqE_MftC-like"/>
</dbReference>
<dbReference type="SFLD" id="SFLDG01111">
    <property type="entry name" value="Uncharacterised_Radical_SAM_Su"/>
    <property type="match status" value="1"/>
</dbReference>
<dbReference type="NCBIfam" id="TIGR04038">
    <property type="entry name" value="tatD_link_rSAM"/>
    <property type="match status" value="1"/>
</dbReference>
<feature type="domain" description="Radical SAM core" evidence="5">
    <location>
        <begin position="7"/>
        <end position="201"/>
    </location>
</feature>
<evidence type="ECO:0000256" key="1">
    <source>
        <dbReference type="ARBA" id="ARBA00022691"/>
    </source>
</evidence>
<keyword evidence="4" id="KW-0411">Iron-sulfur</keyword>
<reference evidence="6" key="1">
    <citation type="submission" date="2016-02" db="EMBL/GenBank/DDBJ databases">
        <title>Draft Genome Sequence of Sporotomaculum syntrophicum Strain FB, a Syntrophic Benzoate Degrader.</title>
        <authorList>
            <person name="Nobu M.K."/>
            <person name="Narihiro T."/>
            <person name="Qiu Y.-L."/>
            <person name="Ohashi A."/>
            <person name="Liu W.-T."/>
            <person name="Yuji S."/>
        </authorList>
    </citation>
    <scope>NUCLEOTIDE SEQUENCE</scope>
    <source>
        <strain evidence="6">FB</strain>
    </source>
</reference>
<dbReference type="EMBL" id="LSRS01000006">
    <property type="protein sequence ID" value="KAF1084184.1"/>
    <property type="molecule type" value="Genomic_DNA"/>
</dbReference>
<accession>A0A9D2WN02</accession>
<protein>
    <submittedName>
        <fullName evidence="6">Molybdenum cofactor biosynthesis protein A</fullName>
    </submittedName>
</protein>
<organism evidence="6 7">
    <name type="scientific">Sporotomaculum syntrophicum</name>
    <dbReference type="NCBI Taxonomy" id="182264"/>
    <lineage>
        <taxon>Bacteria</taxon>
        <taxon>Bacillati</taxon>
        <taxon>Bacillota</taxon>
        <taxon>Clostridia</taxon>
        <taxon>Eubacteriales</taxon>
        <taxon>Desulfallaceae</taxon>
        <taxon>Sporotomaculum</taxon>
    </lineage>
</organism>